<organism evidence="3 4">
    <name type="scientific">Streptomyces violascens</name>
    <dbReference type="NCBI Taxonomy" id="67381"/>
    <lineage>
        <taxon>Bacteria</taxon>
        <taxon>Bacillati</taxon>
        <taxon>Actinomycetota</taxon>
        <taxon>Actinomycetes</taxon>
        <taxon>Kitasatosporales</taxon>
        <taxon>Streptomycetaceae</taxon>
        <taxon>Streptomyces</taxon>
    </lineage>
</organism>
<dbReference type="InterPro" id="IPR052734">
    <property type="entry name" value="Nod_factor_acetyltransferase"/>
</dbReference>
<dbReference type="RefSeq" id="WP_189960972.1">
    <property type="nucleotide sequence ID" value="NZ_BMUA01000002.1"/>
</dbReference>
<gene>
    <name evidence="3" type="ORF">Sviol_20960</name>
</gene>
<feature type="transmembrane region" description="Helical" evidence="1">
    <location>
        <begin position="168"/>
        <end position="184"/>
    </location>
</feature>
<feature type="transmembrane region" description="Helical" evidence="1">
    <location>
        <begin position="56"/>
        <end position="74"/>
    </location>
</feature>
<feature type="domain" description="Acyltransferase 3" evidence="2">
    <location>
        <begin position="20"/>
        <end position="322"/>
    </location>
</feature>
<accession>A0ABQ3QKA0</accession>
<feature type="transmembrane region" description="Helical" evidence="1">
    <location>
        <begin position="145"/>
        <end position="162"/>
    </location>
</feature>
<dbReference type="PANTHER" id="PTHR37312:SF1">
    <property type="entry name" value="MEMBRANE-BOUND ACYLTRANSFERASE YKRP-RELATED"/>
    <property type="match status" value="1"/>
</dbReference>
<name>A0ABQ3QKA0_9ACTN</name>
<proteinExistence type="predicted"/>
<sequence length="367" mass="40719">MTSSAPHHGPPASHTPDRRPFFDNAKFLLIVLVALGHSWEQVFSPHTHGLRALHNLVYGFHMPAFILLSGYFSRTFTGRPDQVRRLLTGVLAPYLIFETLYTLVYHWLRGAEFAITPTSPTYLLWFLIALFLWRLSTPIWNAVRYPVAISVVVSLAAGTTVIGEDLALPRVLMFLPWFVLGLRLRPEHFARLRTRTARRIAAPVFLGAFALAYLLSPAPSDDWLSMDVGNGALNVSPVRYLLLRLALFAVSALLVGSFLALVPGRRMWITALGAVTLYPYLIHGILIRIAEHYGFFHVVRQSGLAGQLVLSGLAVGVVVLLSTPPVRALARPLVEPRLPRWLVPKVQEPVPATAPTAAAEREKTLAR</sequence>
<protein>
    <submittedName>
        <fullName evidence="3">Membrane protein</fullName>
    </submittedName>
</protein>
<dbReference type="Pfam" id="PF01757">
    <property type="entry name" value="Acyl_transf_3"/>
    <property type="match status" value="1"/>
</dbReference>
<evidence type="ECO:0000313" key="4">
    <source>
        <dbReference type="Proteomes" id="UP001050808"/>
    </source>
</evidence>
<feature type="transmembrane region" description="Helical" evidence="1">
    <location>
        <begin position="114"/>
        <end position="133"/>
    </location>
</feature>
<feature type="transmembrane region" description="Helical" evidence="1">
    <location>
        <begin position="86"/>
        <end position="108"/>
    </location>
</feature>
<evidence type="ECO:0000313" key="3">
    <source>
        <dbReference type="EMBL" id="GHI37688.1"/>
    </source>
</evidence>
<dbReference type="Proteomes" id="UP001050808">
    <property type="component" value="Unassembled WGS sequence"/>
</dbReference>
<comment type="caution">
    <text evidence="3">The sequence shown here is derived from an EMBL/GenBank/DDBJ whole genome shotgun (WGS) entry which is preliminary data.</text>
</comment>
<dbReference type="InterPro" id="IPR002656">
    <property type="entry name" value="Acyl_transf_3_dom"/>
</dbReference>
<dbReference type="PANTHER" id="PTHR37312">
    <property type="entry name" value="MEMBRANE-BOUND ACYLTRANSFERASE YKRP-RELATED"/>
    <property type="match status" value="1"/>
</dbReference>
<feature type="transmembrane region" description="Helical" evidence="1">
    <location>
        <begin position="196"/>
        <end position="216"/>
    </location>
</feature>
<dbReference type="EMBL" id="BNDY01000002">
    <property type="protein sequence ID" value="GHI37688.1"/>
    <property type="molecule type" value="Genomic_DNA"/>
</dbReference>
<keyword evidence="1" id="KW-0812">Transmembrane</keyword>
<evidence type="ECO:0000259" key="2">
    <source>
        <dbReference type="Pfam" id="PF01757"/>
    </source>
</evidence>
<keyword evidence="1" id="KW-1133">Transmembrane helix</keyword>
<evidence type="ECO:0000256" key="1">
    <source>
        <dbReference type="SAM" id="Phobius"/>
    </source>
</evidence>
<keyword evidence="1" id="KW-0472">Membrane</keyword>
<feature type="transmembrane region" description="Helical" evidence="1">
    <location>
        <begin position="269"/>
        <end position="290"/>
    </location>
</feature>
<keyword evidence="4" id="KW-1185">Reference proteome</keyword>
<feature type="transmembrane region" description="Helical" evidence="1">
    <location>
        <begin position="241"/>
        <end position="262"/>
    </location>
</feature>
<feature type="transmembrane region" description="Helical" evidence="1">
    <location>
        <begin position="302"/>
        <end position="321"/>
    </location>
</feature>
<reference evidence="3" key="1">
    <citation type="submission" date="2024-05" db="EMBL/GenBank/DDBJ databases">
        <title>Whole genome shotgun sequence of Streptomyces violascens NBRC 12920.</title>
        <authorList>
            <person name="Komaki H."/>
            <person name="Tamura T."/>
        </authorList>
    </citation>
    <scope>NUCLEOTIDE SEQUENCE</scope>
    <source>
        <strain evidence="3">NBRC 12920</strain>
    </source>
</reference>